<evidence type="ECO:0000259" key="1">
    <source>
        <dbReference type="Pfam" id="PF13116"/>
    </source>
</evidence>
<dbReference type="NCBIfam" id="TIGR02099">
    <property type="entry name" value="YhdP family protein"/>
    <property type="match status" value="1"/>
</dbReference>
<organism evidence="2 3">
    <name type="scientific">Spongiibacter pelagi</name>
    <dbReference type="NCBI Taxonomy" id="2760804"/>
    <lineage>
        <taxon>Bacteria</taxon>
        <taxon>Pseudomonadati</taxon>
        <taxon>Pseudomonadota</taxon>
        <taxon>Gammaproteobacteria</taxon>
        <taxon>Cellvibrionales</taxon>
        <taxon>Spongiibacteraceae</taxon>
        <taxon>Spongiibacter</taxon>
    </lineage>
</organism>
<name>A0A927GWU4_9GAMM</name>
<reference evidence="2" key="1">
    <citation type="submission" date="2020-09" db="EMBL/GenBank/DDBJ databases">
        <authorList>
            <person name="Yoon J.-W."/>
        </authorList>
    </citation>
    <scope>NUCLEOTIDE SEQUENCE</scope>
    <source>
        <strain evidence="2">KMU-158</strain>
    </source>
</reference>
<comment type="caution">
    <text evidence="2">The sequence shown here is derived from an EMBL/GenBank/DDBJ whole genome shotgun (WGS) entry which is preliminary data.</text>
</comment>
<dbReference type="InterPro" id="IPR025263">
    <property type="entry name" value="YhdP_central"/>
</dbReference>
<gene>
    <name evidence="2" type="ORF">IB286_07070</name>
</gene>
<keyword evidence="3" id="KW-1185">Reference proteome</keyword>
<dbReference type="Proteomes" id="UP000610558">
    <property type="component" value="Unassembled WGS sequence"/>
</dbReference>
<dbReference type="PANTHER" id="PTHR38690">
    <property type="entry name" value="PROTEASE-RELATED"/>
    <property type="match status" value="1"/>
</dbReference>
<protein>
    <submittedName>
        <fullName evidence="2">TIGR02099 family protein</fullName>
    </submittedName>
</protein>
<dbReference type="PANTHER" id="PTHR38690:SF1">
    <property type="entry name" value="PROTEASE"/>
    <property type="match status" value="1"/>
</dbReference>
<evidence type="ECO:0000313" key="2">
    <source>
        <dbReference type="EMBL" id="MBD2858769.1"/>
    </source>
</evidence>
<dbReference type="EMBL" id="JACXLD010000003">
    <property type="protein sequence ID" value="MBD2858769.1"/>
    <property type="molecule type" value="Genomic_DNA"/>
</dbReference>
<proteinExistence type="predicted"/>
<dbReference type="RefSeq" id="WP_190763946.1">
    <property type="nucleotide sequence ID" value="NZ_JACXLD010000003.1"/>
</dbReference>
<evidence type="ECO:0000313" key="3">
    <source>
        <dbReference type="Proteomes" id="UP000610558"/>
    </source>
</evidence>
<sequence length="1281" mass="139463">MKSLQQLIIRLTQLAKVLGLSVLVLLALYASLGRQYIGLLENYQKRLLSELENASGLHIEVSGLDTDWSGLAPILHFDTVSIGTAGAIELRDFSINVNVLGSVIGLGPRVSRLKAGSTQVVLEEVGNGKWSVPGLPKSQAPSADAQAAAEDALDTLLDIVLGVRLASLKNVTVDLNYRDGRKQQLSSEQLELKSDGTFRRVLVTAAAGGGGIGVIAEAYGDPRNKASFTATAYLEVLQAELNALGPLVSPELIKLESTVNGQLWFNWRQGGRLSATGQLSSGAFSAGALWGSPDSFRNVNMQFAGSHRDGSWRLSFSQFAADWKDTSLDLAGLSLSHPELQRWQFRMPTMDLESFNSLLIDGEVAKSLQDVLVSLSPQGRINNIQLDVIKTPDQKREEQPPFTFLVKAELADTQLRPFQGAPGIRGLSGYIQVEPNRGQLLINNAQTELDFPHLYSSPLALKSLRGELRWSLENDRLKLYSGPLLATDNETDLTALLRLDLGLKKDDPVSPTMTLGIGGSDISLNHARQYVPITLQPSLLQWLDDSLKQGRAKDVAFLYRGSLVEADHQDRSIQLRMALADLNVKFLSDWPSLQAQDAELVISNALVEARNLKQVSIAGADIASLAIKVSPQNQQSTLQVNAKTRLNYPQLQTLFEQSPLGEMTGGFFATTEAEGAANVNLLLNYPFIEDAKLDVYVASDLDLRSFQIPSARLSLTKLNGPLYYTSAEGLHSDGIEAQWLGKPFIAKVTNTKGSIDIKTELPLDMAEVSAWLNQPVLKFLQGRTVADFELHTGGERPGISLNSGMRGVEFRLPQPLYKVMGEEQPLNLFLPLTGENRAVELSLGDQIAASISLESDQSAVSIQLGSTAIPELRSNYMSIGGALPYASLDQWQQWITQFAQTGSDEDSSLQLSFDDLQFGELALLGQVFSSVTLTGDSTPNTWLFTFVGQSLTGSVAMPRLNDGPIRVDLKTLKLPPSESSSADDSEIDPRTFPRVKADIADFWIGSKQYGSVGFDLSADEDGAYFEKLRGKVFGVTLSAPSGSDSSSSNKGNTLSWLVGEQGQQSHLQGSFRVGDLNQPLRALGYDKIIETKSGVFSTDLVWPGSPEKFNLDFAEGDLGFRLKEGRFLKTSDAASGALRVFSVFNMANIVRRLQFDFRDVFNKGIYFDDMHSQLKFENGQVLLASPLKVDGPSSKFEMTGSINLRDDLLDMGLVATLPVGSNLPWVAALVGGLPAAAGMYVVSKVFEEQVDRFSSAVYSISGSLQQPELSFRKIFDANADK</sequence>
<dbReference type="Pfam" id="PF13116">
    <property type="entry name" value="YhdP"/>
    <property type="match status" value="1"/>
</dbReference>
<feature type="domain" description="YhdP central" evidence="1">
    <location>
        <begin position="2"/>
        <end position="1268"/>
    </location>
</feature>
<accession>A0A927GWU4</accession>
<dbReference type="InterPro" id="IPR011836">
    <property type="entry name" value="YhdP"/>
</dbReference>